<dbReference type="RefSeq" id="WP_093923140.1">
    <property type="nucleotide sequence ID" value="NZ_FOMW01000004.1"/>
</dbReference>
<accession>A0A1I1X1Y8</accession>
<gene>
    <name evidence="1" type="ORF">SAMN04488523_104220</name>
</gene>
<dbReference type="STRING" id="74348.SAMN04488523_104220"/>
<keyword evidence="2" id="KW-1185">Reference proteome</keyword>
<name>A0A1I1X1Y8_9RHOB</name>
<organism evidence="1 2">
    <name type="scientific">Sulfitobacter brevis</name>
    <dbReference type="NCBI Taxonomy" id="74348"/>
    <lineage>
        <taxon>Bacteria</taxon>
        <taxon>Pseudomonadati</taxon>
        <taxon>Pseudomonadota</taxon>
        <taxon>Alphaproteobacteria</taxon>
        <taxon>Rhodobacterales</taxon>
        <taxon>Roseobacteraceae</taxon>
        <taxon>Sulfitobacter</taxon>
    </lineage>
</organism>
<dbReference type="Proteomes" id="UP000198977">
    <property type="component" value="Unassembled WGS sequence"/>
</dbReference>
<dbReference type="AlphaFoldDB" id="A0A1I1X1Y8"/>
<evidence type="ECO:0000313" key="1">
    <source>
        <dbReference type="EMBL" id="SFE01406.1"/>
    </source>
</evidence>
<sequence length="59" mass="5943">MKRIVLVVGLAFLAGCGTDGEPVKPTADSSITLSNNGVSVATNLRLNRGPFTIGLGVGS</sequence>
<dbReference type="OrthoDB" id="7727800at2"/>
<reference evidence="1 2" key="1">
    <citation type="submission" date="2016-10" db="EMBL/GenBank/DDBJ databases">
        <authorList>
            <person name="de Groot N.N."/>
        </authorList>
    </citation>
    <scope>NUCLEOTIDE SEQUENCE [LARGE SCALE GENOMIC DNA]</scope>
    <source>
        <strain evidence="1 2">DSM 11443</strain>
    </source>
</reference>
<dbReference type="PROSITE" id="PS51257">
    <property type="entry name" value="PROKAR_LIPOPROTEIN"/>
    <property type="match status" value="1"/>
</dbReference>
<protein>
    <submittedName>
        <fullName evidence="1">Uncharacterized protein</fullName>
    </submittedName>
</protein>
<proteinExistence type="predicted"/>
<dbReference type="EMBL" id="FOMW01000004">
    <property type="protein sequence ID" value="SFE01406.1"/>
    <property type="molecule type" value="Genomic_DNA"/>
</dbReference>
<evidence type="ECO:0000313" key="2">
    <source>
        <dbReference type="Proteomes" id="UP000198977"/>
    </source>
</evidence>